<dbReference type="InterPro" id="IPR003730">
    <property type="entry name" value="Cu_polyphenol_OxRdtase"/>
</dbReference>
<comment type="similarity">
    <text evidence="2">Belongs to the purine nucleoside phosphorylase YfiH/LACC1 family.</text>
</comment>
<protein>
    <submittedName>
        <fullName evidence="10">Polyphenol oxidase family protein</fullName>
    </submittedName>
</protein>
<name>A0ABW7PYV1_9GAMM</name>
<dbReference type="RefSeq" id="WP_397216056.1">
    <property type="nucleotide sequence ID" value="NZ_JBGFSN010000005.1"/>
</dbReference>
<comment type="catalytic activity">
    <reaction evidence="8">
        <text>adenosine + phosphate = alpha-D-ribose 1-phosphate + adenine</text>
        <dbReference type="Rhea" id="RHEA:27642"/>
        <dbReference type="ChEBI" id="CHEBI:16335"/>
        <dbReference type="ChEBI" id="CHEBI:16708"/>
        <dbReference type="ChEBI" id="CHEBI:43474"/>
        <dbReference type="ChEBI" id="CHEBI:57720"/>
        <dbReference type="EC" id="2.4.2.1"/>
    </reaction>
    <physiologicalReaction direction="left-to-right" evidence="8">
        <dbReference type="Rhea" id="RHEA:27643"/>
    </physiologicalReaction>
</comment>
<evidence type="ECO:0000256" key="7">
    <source>
        <dbReference type="ARBA" id="ARBA00047989"/>
    </source>
</evidence>
<dbReference type="PANTHER" id="PTHR30616">
    <property type="entry name" value="UNCHARACTERIZED PROTEIN YFIH"/>
    <property type="match status" value="1"/>
</dbReference>
<keyword evidence="6" id="KW-0862">Zinc</keyword>
<proteinExistence type="inferred from homology"/>
<gene>
    <name evidence="10" type="ORF">ABU178_14305</name>
</gene>
<dbReference type="Pfam" id="PF02578">
    <property type="entry name" value="Cu-oxidase_4"/>
    <property type="match status" value="1"/>
</dbReference>
<comment type="catalytic activity">
    <reaction evidence="1">
        <text>inosine + phosphate = alpha-D-ribose 1-phosphate + hypoxanthine</text>
        <dbReference type="Rhea" id="RHEA:27646"/>
        <dbReference type="ChEBI" id="CHEBI:17368"/>
        <dbReference type="ChEBI" id="CHEBI:17596"/>
        <dbReference type="ChEBI" id="CHEBI:43474"/>
        <dbReference type="ChEBI" id="CHEBI:57720"/>
        <dbReference type="EC" id="2.4.2.1"/>
    </reaction>
    <physiologicalReaction direction="left-to-right" evidence="1">
        <dbReference type="Rhea" id="RHEA:27647"/>
    </physiologicalReaction>
</comment>
<keyword evidence="5" id="KW-0378">Hydrolase</keyword>
<dbReference type="PANTHER" id="PTHR30616:SF2">
    <property type="entry name" value="PURINE NUCLEOSIDE PHOSPHORYLASE LACC1"/>
    <property type="match status" value="1"/>
</dbReference>
<dbReference type="SUPFAM" id="SSF64438">
    <property type="entry name" value="CNF1/YfiH-like putative cysteine hydrolases"/>
    <property type="match status" value="1"/>
</dbReference>
<keyword evidence="11" id="KW-1185">Reference proteome</keyword>
<comment type="catalytic activity">
    <reaction evidence="9">
        <text>S-methyl-5'-thioadenosine + phosphate = 5-(methylsulfanyl)-alpha-D-ribose 1-phosphate + adenine</text>
        <dbReference type="Rhea" id="RHEA:11852"/>
        <dbReference type="ChEBI" id="CHEBI:16708"/>
        <dbReference type="ChEBI" id="CHEBI:17509"/>
        <dbReference type="ChEBI" id="CHEBI:43474"/>
        <dbReference type="ChEBI" id="CHEBI:58533"/>
        <dbReference type="EC" id="2.4.2.28"/>
    </reaction>
    <physiologicalReaction direction="left-to-right" evidence="9">
        <dbReference type="Rhea" id="RHEA:11853"/>
    </physiologicalReaction>
</comment>
<evidence type="ECO:0000256" key="6">
    <source>
        <dbReference type="ARBA" id="ARBA00022833"/>
    </source>
</evidence>
<evidence type="ECO:0000256" key="9">
    <source>
        <dbReference type="ARBA" id="ARBA00049893"/>
    </source>
</evidence>
<evidence type="ECO:0000256" key="1">
    <source>
        <dbReference type="ARBA" id="ARBA00000553"/>
    </source>
</evidence>
<evidence type="ECO:0000256" key="4">
    <source>
        <dbReference type="ARBA" id="ARBA00022723"/>
    </source>
</evidence>
<keyword evidence="3" id="KW-0808">Transferase</keyword>
<organism evidence="10 11">
    <name type="scientific">Pantoea osteomyelitidis</name>
    <dbReference type="NCBI Taxonomy" id="3230026"/>
    <lineage>
        <taxon>Bacteria</taxon>
        <taxon>Pseudomonadati</taxon>
        <taxon>Pseudomonadota</taxon>
        <taxon>Gammaproteobacteria</taxon>
        <taxon>Enterobacterales</taxon>
        <taxon>Erwiniaceae</taxon>
        <taxon>Pantoea</taxon>
    </lineage>
</organism>
<evidence type="ECO:0000256" key="8">
    <source>
        <dbReference type="ARBA" id="ARBA00048968"/>
    </source>
</evidence>
<dbReference type="EMBL" id="JBGFSN010000005">
    <property type="protein sequence ID" value="MFH8135338.1"/>
    <property type="molecule type" value="Genomic_DNA"/>
</dbReference>
<evidence type="ECO:0000313" key="10">
    <source>
        <dbReference type="EMBL" id="MFH8135338.1"/>
    </source>
</evidence>
<evidence type="ECO:0000256" key="5">
    <source>
        <dbReference type="ARBA" id="ARBA00022801"/>
    </source>
</evidence>
<evidence type="ECO:0000256" key="3">
    <source>
        <dbReference type="ARBA" id="ARBA00022679"/>
    </source>
</evidence>
<reference evidence="10 11" key="1">
    <citation type="submission" date="2024-08" db="EMBL/GenBank/DDBJ databases">
        <title>Pantoea ronii - a newly identified human opportunistic pathogen.</title>
        <authorList>
            <person name="Keidar-Friedman D."/>
            <person name="Sorek N."/>
            <person name="Leshin-Carmel D."/>
            <person name="Tsur A."/>
            <person name="Amsalem M."/>
            <person name="Tolkach D."/>
            <person name="Brosh-Nissimov T."/>
        </authorList>
    </citation>
    <scope>NUCLEOTIDE SEQUENCE [LARGE SCALE GENOMIC DNA]</scope>
    <source>
        <strain evidence="10 11">AA23256</strain>
    </source>
</reference>
<dbReference type="CDD" id="cd16833">
    <property type="entry name" value="YfiH"/>
    <property type="match status" value="1"/>
</dbReference>
<accession>A0ABW7PYV1</accession>
<dbReference type="InterPro" id="IPR038371">
    <property type="entry name" value="Cu_polyphenol_OxRdtase_sf"/>
</dbReference>
<evidence type="ECO:0000256" key="2">
    <source>
        <dbReference type="ARBA" id="ARBA00007353"/>
    </source>
</evidence>
<dbReference type="Proteomes" id="UP001611251">
    <property type="component" value="Unassembled WGS sequence"/>
</dbReference>
<dbReference type="InterPro" id="IPR011324">
    <property type="entry name" value="Cytotoxic_necrot_fac-like_cat"/>
</dbReference>
<comment type="caution">
    <text evidence="10">The sequence shown here is derived from an EMBL/GenBank/DDBJ whole genome shotgun (WGS) entry which is preliminary data.</text>
</comment>
<comment type="catalytic activity">
    <reaction evidence="7">
        <text>adenosine + H2O + H(+) = inosine + NH4(+)</text>
        <dbReference type="Rhea" id="RHEA:24408"/>
        <dbReference type="ChEBI" id="CHEBI:15377"/>
        <dbReference type="ChEBI" id="CHEBI:15378"/>
        <dbReference type="ChEBI" id="CHEBI:16335"/>
        <dbReference type="ChEBI" id="CHEBI:17596"/>
        <dbReference type="ChEBI" id="CHEBI:28938"/>
        <dbReference type="EC" id="3.5.4.4"/>
    </reaction>
    <physiologicalReaction direction="left-to-right" evidence="7">
        <dbReference type="Rhea" id="RHEA:24409"/>
    </physiologicalReaction>
</comment>
<keyword evidence="4" id="KW-0479">Metal-binding</keyword>
<sequence>MADTTNSGCRSALLDSLGWVDHAFQAAGEPPPPEAAYGHQRHSPTVVLDEENVPPKSCESDGLIGVTTRPVAVYTADCLPVLIADARQHHVAAVHAGLKGALAGVLFSAVARLKALGASSDSLFVAIGPAISPCCYELGENVLSDIKQNPRVRQPVAWTIEQPHNPLAVRPQAQAQQQGIWFDLPQLGRQMLLQMGIPAEQIELLNICTYCMAETGASYRRNTHFNSGYRSRYSWIQRVGA</sequence>
<dbReference type="Gene3D" id="3.60.140.10">
    <property type="entry name" value="CNF1/YfiH-like putative cysteine hydrolases"/>
    <property type="match status" value="1"/>
</dbReference>
<evidence type="ECO:0000313" key="11">
    <source>
        <dbReference type="Proteomes" id="UP001611251"/>
    </source>
</evidence>